<feature type="repeat" description="ANK" evidence="12">
    <location>
        <begin position="267"/>
        <end position="299"/>
    </location>
</feature>
<dbReference type="Pfam" id="PF13857">
    <property type="entry name" value="Ank_5"/>
    <property type="match status" value="1"/>
</dbReference>
<evidence type="ECO:0000313" key="17">
    <source>
        <dbReference type="Proteomes" id="UP001159427"/>
    </source>
</evidence>
<evidence type="ECO:0000256" key="14">
    <source>
        <dbReference type="SAM" id="Phobius"/>
    </source>
</evidence>
<feature type="transmembrane region" description="Helical" evidence="14">
    <location>
        <begin position="919"/>
        <end position="941"/>
    </location>
</feature>
<feature type="transmembrane region" description="Helical" evidence="14">
    <location>
        <begin position="844"/>
        <end position="862"/>
    </location>
</feature>
<feature type="transmembrane region" description="Helical" evidence="14">
    <location>
        <begin position="732"/>
        <end position="753"/>
    </location>
</feature>
<dbReference type="InterPro" id="IPR052076">
    <property type="entry name" value="TRP_cation_channel"/>
</dbReference>
<keyword evidence="7 12" id="KW-0040">ANK repeat</keyword>
<feature type="repeat" description="ANK" evidence="12">
    <location>
        <begin position="126"/>
        <end position="158"/>
    </location>
</feature>
<comment type="subcellular location">
    <subcellularLocation>
        <location evidence="1">Membrane</location>
        <topology evidence="1">Multi-pass membrane protein</topology>
    </subcellularLocation>
</comment>
<feature type="region of interest" description="Disordered" evidence="13">
    <location>
        <begin position="1163"/>
        <end position="1183"/>
    </location>
</feature>
<keyword evidence="9 14" id="KW-0472">Membrane</keyword>
<evidence type="ECO:0000256" key="13">
    <source>
        <dbReference type="SAM" id="MobiDB-lite"/>
    </source>
</evidence>
<evidence type="ECO:0000256" key="3">
    <source>
        <dbReference type="ARBA" id="ARBA00022606"/>
    </source>
</evidence>
<dbReference type="Proteomes" id="UP001159427">
    <property type="component" value="Unassembled WGS sequence"/>
</dbReference>
<evidence type="ECO:0000256" key="5">
    <source>
        <dbReference type="ARBA" id="ARBA00022737"/>
    </source>
</evidence>
<protein>
    <recommendedName>
        <fullName evidence="15">Ion transport domain-containing protein</fullName>
    </recommendedName>
</protein>
<keyword evidence="17" id="KW-1185">Reference proteome</keyword>
<feature type="region of interest" description="Disordered" evidence="13">
    <location>
        <begin position="1"/>
        <end position="40"/>
    </location>
</feature>
<evidence type="ECO:0000256" key="12">
    <source>
        <dbReference type="PROSITE-ProRule" id="PRU00023"/>
    </source>
</evidence>
<proteinExistence type="predicted"/>
<keyword evidence="5" id="KW-0677">Repeat</keyword>
<feature type="repeat" description="ANK" evidence="12">
    <location>
        <begin position="366"/>
        <end position="398"/>
    </location>
</feature>
<keyword evidence="10" id="KW-0325">Glycoprotein</keyword>
<dbReference type="Pfam" id="PF00520">
    <property type="entry name" value="Ion_trans"/>
    <property type="match status" value="1"/>
</dbReference>
<dbReference type="InterPro" id="IPR002110">
    <property type="entry name" value="Ankyrin_rpt"/>
</dbReference>
<feature type="transmembrane region" description="Helical" evidence="14">
    <location>
        <begin position="878"/>
        <end position="899"/>
    </location>
</feature>
<dbReference type="Gene3D" id="1.10.287.70">
    <property type="match status" value="1"/>
</dbReference>
<feature type="repeat" description="ANK" evidence="12">
    <location>
        <begin position="568"/>
        <end position="600"/>
    </location>
</feature>
<dbReference type="PROSITE" id="PS50297">
    <property type="entry name" value="ANK_REP_REGION"/>
    <property type="match status" value="11"/>
</dbReference>
<dbReference type="PRINTS" id="PR01415">
    <property type="entry name" value="ANKYRIN"/>
</dbReference>
<dbReference type="PANTHER" id="PTHR47143">
    <property type="entry name" value="TRANSIENT RECEPTOR POTENTIAL CATION CHANNEL PROTEIN PAINLESS"/>
    <property type="match status" value="1"/>
</dbReference>
<feature type="repeat" description="ANK" evidence="12">
    <location>
        <begin position="333"/>
        <end position="365"/>
    </location>
</feature>
<evidence type="ECO:0000256" key="11">
    <source>
        <dbReference type="ARBA" id="ARBA00023303"/>
    </source>
</evidence>
<dbReference type="PROSITE" id="PS50088">
    <property type="entry name" value="ANK_REPEAT"/>
    <property type="match status" value="11"/>
</dbReference>
<sequence>MSELRTGAKHRGNYSLSPMDPELDRNANPDEGQVKNSVSRERLTYEMSELGRPGIRRATRLFEAVRDGVVDLVNERLLEKDNVKDIDRLDHSGLALLHQAARYNRTGVAGALIDHGARIDVRTREEGLTPLHIAARFNCVATVKLLIQRGANPAIASTNRSTALHFAARRGNHKVAELLLDHAKVDINEKDFAHMTALHLACVSGNIAISKMLLGRGADIRAKSTELMTPLHTAVYHGNAEVAALILRTAAEGSENIKGLVEDRDTHSNTVLHLAAGTNDLQTAEVCLQNGADINALRTNNETPLYEATVKGNLKMVEFLVKNGANVNAKNADSKTVLHRAAVFNRLDIISFLLDHHVPIDTRDAQSSTPFLDAVATGQTECAQLLLQRGADFKASDIFMKNCIHMAVENEHLETLHMLLEEKSILFNLYSPDVNEMVPLHHAAMVKDVRIMDSLLERQARFTFHDEMQQTPLHLAAQYGMFAHVEALARRIASGLNERDDKGRTPLHNAAINGHRKVCYTLLKLGANISSTDNEKWTPLMWTAKLGWAKCCQELLEKQTSLDDVNIEGDSALHIACRQGHVNIVNLLLDNGASLTICNTHGLTCLEVADRAGNGEVAMALVKHWRWPEVMEYKDINGHTPMKLLIQHFPESAELLMDRCIKRSEMKSLNDQNFSVTYDFHLLDPGPDDPAFVQGRRFFGPSTMVKYQRMKLLMHPLTQVLLNQKWSTFGRFIYYFNFLTYLIFVGLYSAFVITERQKANFTKTFEVKGQECFEERYVYYDENETLQEWEELRCIPISEFYNAQSNFSTGFSYVVFIFAIIHLLKEILQIVIQRLRYFTEISNLLEWVLYGTSCAFMMPYVMPDHVINDLFQEMTDPYLLWIVGLVSIFFCYANLVLFLRRFRLFGVYVTMFVEVTKTVLKVLLVFVIFIIGFSIVFFILFKEQDAFNEPGRAFIKVVVMMVGEFEFDDTFIDTIGKNSTSTRRPLNPFPQAAFVSLSIFMLLMAIILMNLLVGLAVGDIDTIQNNATLKRLAMQVEFVAEIEESYPRFITRRVYHPTLVSMPNRQSRWTRFLARIGIRRSTKLDFGLPTDEEDSNRSEYSEVRKQLDKTKKRIKTLVNVVETQNILLRRLVLKIEPEAAMNFDDIQYRNIPPNVEDLATISPDFLDGKESKDSGTIPETTES</sequence>
<comment type="caution">
    <text evidence="16">The sequence shown here is derived from an EMBL/GenBank/DDBJ whole genome shotgun (WGS) entry which is preliminary data.</text>
</comment>
<dbReference type="Pfam" id="PF13637">
    <property type="entry name" value="Ank_4"/>
    <property type="match status" value="1"/>
</dbReference>
<evidence type="ECO:0000256" key="8">
    <source>
        <dbReference type="ARBA" id="ARBA00023065"/>
    </source>
</evidence>
<evidence type="ECO:0000256" key="10">
    <source>
        <dbReference type="ARBA" id="ARBA00023180"/>
    </source>
</evidence>
<dbReference type="PANTHER" id="PTHR47143:SF1">
    <property type="entry name" value="ION_TRANS DOMAIN-CONTAINING PROTEIN"/>
    <property type="match status" value="1"/>
</dbReference>
<dbReference type="Gene3D" id="1.25.40.20">
    <property type="entry name" value="Ankyrin repeat-containing domain"/>
    <property type="match status" value="5"/>
</dbReference>
<keyword evidence="11" id="KW-0407">Ion channel</keyword>
<organism evidence="16 17">
    <name type="scientific">Porites evermanni</name>
    <dbReference type="NCBI Taxonomy" id="104178"/>
    <lineage>
        <taxon>Eukaryota</taxon>
        <taxon>Metazoa</taxon>
        <taxon>Cnidaria</taxon>
        <taxon>Anthozoa</taxon>
        <taxon>Hexacorallia</taxon>
        <taxon>Scleractinia</taxon>
        <taxon>Fungiina</taxon>
        <taxon>Poritidae</taxon>
        <taxon>Porites</taxon>
    </lineage>
</organism>
<dbReference type="InterPro" id="IPR005821">
    <property type="entry name" value="Ion_trans_dom"/>
</dbReference>
<keyword evidence="6 14" id="KW-1133">Transmembrane helix</keyword>
<dbReference type="InterPro" id="IPR036770">
    <property type="entry name" value="Ankyrin_rpt-contain_sf"/>
</dbReference>
<evidence type="ECO:0000256" key="1">
    <source>
        <dbReference type="ARBA" id="ARBA00004141"/>
    </source>
</evidence>
<gene>
    <name evidence="16" type="ORF">PEVE_00004104</name>
</gene>
<keyword evidence="8" id="KW-0406">Ion transport</keyword>
<keyword evidence="4 14" id="KW-0812">Transmembrane</keyword>
<evidence type="ECO:0000313" key="16">
    <source>
        <dbReference type="EMBL" id="CAH3019753.1"/>
    </source>
</evidence>
<keyword evidence="2" id="KW-0813">Transport</keyword>
<feature type="transmembrane region" description="Helical" evidence="14">
    <location>
        <begin position="992"/>
        <end position="1017"/>
    </location>
</feature>
<feature type="repeat" description="ANK" evidence="12">
    <location>
        <begin position="300"/>
        <end position="332"/>
    </location>
</feature>
<evidence type="ECO:0000256" key="9">
    <source>
        <dbReference type="ARBA" id="ARBA00023136"/>
    </source>
</evidence>
<keyword evidence="3" id="KW-0716">Sensory transduction</keyword>
<name>A0ABN8LVD2_9CNID</name>
<feature type="repeat" description="ANK" evidence="12">
    <location>
        <begin position="502"/>
        <end position="534"/>
    </location>
</feature>
<evidence type="ECO:0000256" key="6">
    <source>
        <dbReference type="ARBA" id="ARBA00022989"/>
    </source>
</evidence>
<evidence type="ECO:0000256" key="4">
    <source>
        <dbReference type="ARBA" id="ARBA00022692"/>
    </source>
</evidence>
<feature type="domain" description="Ion transport" evidence="15">
    <location>
        <begin position="799"/>
        <end position="1026"/>
    </location>
</feature>
<reference evidence="16 17" key="1">
    <citation type="submission" date="2022-05" db="EMBL/GenBank/DDBJ databases">
        <authorList>
            <consortium name="Genoscope - CEA"/>
            <person name="William W."/>
        </authorList>
    </citation>
    <scope>NUCLEOTIDE SEQUENCE [LARGE SCALE GENOMIC DNA]</scope>
</reference>
<feature type="repeat" description="ANK" evidence="12">
    <location>
        <begin position="193"/>
        <end position="225"/>
    </location>
</feature>
<dbReference type="SUPFAM" id="SSF48403">
    <property type="entry name" value="Ankyrin repeat"/>
    <property type="match status" value="2"/>
</dbReference>
<evidence type="ECO:0000256" key="2">
    <source>
        <dbReference type="ARBA" id="ARBA00022448"/>
    </source>
</evidence>
<dbReference type="Pfam" id="PF00023">
    <property type="entry name" value="Ank"/>
    <property type="match status" value="1"/>
</dbReference>
<dbReference type="EMBL" id="CALNXI010000125">
    <property type="protein sequence ID" value="CAH3019753.1"/>
    <property type="molecule type" value="Genomic_DNA"/>
</dbReference>
<feature type="repeat" description="ANK" evidence="12">
    <location>
        <begin position="159"/>
        <end position="182"/>
    </location>
</feature>
<accession>A0ABN8LVD2</accession>
<dbReference type="SMART" id="SM00248">
    <property type="entry name" value="ANK"/>
    <property type="match status" value="18"/>
</dbReference>
<dbReference type="Pfam" id="PF12796">
    <property type="entry name" value="Ank_2"/>
    <property type="match status" value="4"/>
</dbReference>
<evidence type="ECO:0000256" key="7">
    <source>
        <dbReference type="ARBA" id="ARBA00023043"/>
    </source>
</evidence>
<evidence type="ECO:0000259" key="15">
    <source>
        <dbReference type="Pfam" id="PF00520"/>
    </source>
</evidence>
<feature type="repeat" description="ANK" evidence="12">
    <location>
        <begin position="92"/>
        <end position="124"/>
    </location>
</feature>
<feature type="repeat" description="ANK" evidence="12">
    <location>
        <begin position="226"/>
        <end position="252"/>
    </location>
</feature>